<evidence type="ECO:0000313" key="3">
    <source>
        <dbReference type="Proteomes" id="UP000440224"/>
    </source>
</evidence>
<dbReference type="Proteomes" id="UP000440224">
    <property type="component" value="Unassembled WGS sequence"/>
</dbReference>
<feature type="transmembrane region" description="Helical" evidence="1">
    <location>
        <begin position="69"/>
        <end position="92"/>
    </location>
</feature>
<dbReference type="OrthoDB" id="5510015at2"/>
<dbReference type="InterPro" id="IPR019206">
    <property type="entry name" value="DUF2085_TM"/>
</dbReference>
<keyword evidence="1" id="KW-1133">Transmembrane helix</keyword>
<organism evidence="2 3">
    <name type="scientific">Polyangium spumosum</name>
    <dbReference type="NCBI Taxonomy" id="889282"/>
    <lineage>
        <taxon>Bacteria</taxon>
        <taxon>Pseudomonadati</taxon>
        <taxon>Myxococcota</taxon>
        <taxon>Polyangia</taxon>
        <taxon>Polyangiales</taxon>
        <taxon>Polyangiaceae</taxon>
        <taxon>Polyangium</taxon>
    </lineage>
</organism>
<keyword evidence="1" id="KW-0472">Membrane</keyword>
<dbReference type="AlphaFoldDB" id="A0A6N7PUG7"/>
<evidence type="ECO:0000256" key="1">
    <source>
        <dbReference type="SAM" id="Phobius"/>
    </source>
</evidence>
<keyword evidence="1" id="KW-0812">Transmembrane</keyword>
<feature type="transmembrane region" description="Helical" evidence="1">
    <location>
        <begin position="134"/>
        <end position="154"/>
    </location>
</feature>
<keyword evidence="3" id="KW-1185">Reference proteome</keyword>
<dbReference type="Pfam" id="PF09858">
    <property type="entry name" value="DUF2085"/>
    <property type="match status" value="1"/>
</dbReference>
<proteinExistence type="predicted"/>
<reference evidence="2 3" key="1">
    <citation type="submission" date="2019-10" db="EMBL/GenBank/DDBJ databases">
        <title>A soil myxobacterium in the family Polyangiaceae.</title>
        <authorList>
            <person name="Li Y."/>
            <person name="Wang J."/>
        </authorList>
    </citation>
    <scope>NUCLEOTIDE SEQUENCE [LARGE SCALE GENOMIC DNA]</scope>
    <source>
        <strain evidence="2 3">DSM 14734</strain>
    </source>
</reference>
<comment type="caution">
    <text evidence="2">The sequence shown here is derived from an EMBL/GenBank/DDBJ whole genome shotgun (WGS) entry which is preliminary data.</text>
</comment>
<name>A0A6N7PUG7_9BACT</name>
<gene>
    <name evidence="2" type="ORF">GF068_21355</name>
</gene>
<feature type="transmembrane region" description="Helical" evidence="1">
    <location>
        <begin position="104"/>
        <end position="122"/>
    </location>
</feature>
<protein>
    <submittedName>
        <fullName evidence="2">DUF2085 domain-containing protein</fullName>
    </submittedName>
</protein>
<dbReference type="EMBL" id="WJIE01000006">
    <property type="protein sequence ID" value="MRG94446.1"/>
    <property type="molecule type" value="Genomic_DNA"/>
</dbReference>
<accession>A0A6N7PUG7</accession>
<feature type="transmembrane region" description="Helical" evidence="1">
    <location>
        <begin position="23"/>
        <end position="41"/>
    </location>
</feature>
<evidence type="ECO:0000313" key="2">
    <source>
        <dbReference type="EMBL" id="MRG94446.1"/>
    </source>
</evidence>
<sequence>MERPAGSDGAPRQEAAGAKLERVLRVLLLVVGLAPFVAPFARRVTSPATGELVYALFAPVCHTRPERTLLVASVLMPLCSRCAGIFAGFVTASVLPAPRLRVRACLGYGFLASVIMLIDVITQDLGLRPLWHPARLATGVVWGHVFALGILAIGREHLGKPRRRVTSSA</sequence>